<dbReference type="Proteomes" id="UP000543554">
    <property type="component" value="Unassembled WGS sequence"/>
</dbReference>
<accession>A0AA40V9Y1</accession>
<dbReference type="AlphaFoldDB" id="A0AA40V9Y1"/>
<keyword evidence="2" id="KW-1185">Reference proteome</keyword>
<gene>
    <name evidence="1" type="ORF">HNR51_001350</name>
</gene>
<organism evidence="1 2">
    <name type="scientific">Methylorubrum thiocyanatum</name>
    <dbReference type="NCBI Taxonomy" id="47958"/>
    <lineage>
        <taxon>Bacteria</taxon>
        <taxon>Pseudomonadati</taxon>
        <taxon>Pseudomonadota</taxon>
        <taxon>Alphaproteobacteria</taxon>
        <taxon>Hyphomicrobiales</taxon>
        <taxon>Methylobacteriaceae</taxon>
        <taxon>Methylorubrum</taxon>
    </lineage>
</organism>
<evidence type="ECO:0000313" key="2">
    <source>
        <dbReference type="Proteomes" id="UP000543554"/>
    </source>
</evidence>
<evidence type="ECO:0000313" key="1">
    <source>
        <dbReference type="EMBL" id="MBA8912282.1"/>
    </source>
</evidence>
<dbReference type="RefSeq" id="WP_182554394.1">
    <property type="nucleotide sequence ID" value="NZ_BPRF01000012.1"/>
</dbReference>
<reference evidence="1 2" key="1">
    <citation type="submission" date="2020-08" db="EMBL/GenBank/DDBJ databases">
        <title>Genomic Encyclopedia of Type Strains, Phase IV (KMG-IV): sequencing the most valuable type-strain genomes for metagenomic binning, comparative biology and taxonomic classification.</title>
        <authorList>
            <person name="Goeker M."/>
        </authorList>
    </citation>
    <scope>NUCLEOTIDE SEQUENCE [LARGE SCALE GENOMIC DNA]</scope>
    <source>
        <strain evidence="1 2">DSM 11490</strain>
    </source>
</reference>
<comment type="caution">
    <text evidence="1">The sequence shown here is derived from an EMBL/GenBank/DDBJ whole genome shotgun (WGS) entry which is preliminary data.</text>
</comment>
<protein>
    <submittedName>
        <fullName evidence="1">Uncharacterized protein</fullName>
    </submittedName>
</protein>
<dbReference type="EMBL" id="JACJIB010000002">
    <property type="protein sequence ID" value="MBA8912282.1"/>
    <property type="molecule type" value="Genomic_DNA"/>
</dbReference>
<sequence>MTEPKTVADVLDALLAHYAVPGAWIRDGVAEDAAGRSVPADSPEAIAWSLEGALERVIGEWEGDAHRSALLCGASEACGVDLSDFNDTVRRQEVVVAVLQAGRDNPSSMTVLRAAMLTCST</sequence>
<proteinExistence type="predicted"/>
<name>A0AA40V9Y1_9HYPH</name>